<dbReference type="Gene3D" id="2.120.10.30">
    <property type="entry name" value="TolB, C-terminal domain"/>
    <property type="match status" value="1"/>
</dbReference>
<gene>
    <name evidence="2" type="ORF">ACG04Q_04265</name>
</gene>
<dbReference type="EMBL" id="JBIGHX010000001">
    <property type="protein sequence ID" value="MFG6460776.1"/>
    <property type="molecule type" value="Genomic_DNA"/>
</dbReference>
<dbReference type="SUPFAM" id="SSF50969">
    <property type="entry name" value="YVTN repeat-like/Quinoprotein amine dehydrogenase"/>
    <property type="match status" value="1"/>
</dbReference>
<dbReference type="InterPro" id="IPR011044">
    <property type="entry name" value="Quino_amine_DH_bsu"/>
</dbReference>
<dbReference type="RefSeq" id="WP_394509594.1">
    <property type="nucleotide sequence ID" value="NZ_JBIGHX010000001.1"/>
</dbReference>
<feature type="signal peptide" evidence="1">
    <location>
        <begin position="1"/>
        <end position="33"/>
    </location>
</feature>
<accession>A0ABW7GFQ7</accession>
<evidence type="ECO:0000313" key="2">
    <source>
        <dbReference type="EMBL" id="MFG6460776.1"/>
    </source>
</evidence>
<feature type="chain" id="PRO_5046323762" evidence="1">
    <location>
        <begin position="34"/>
        <end position="337"/>
    </location>
</feature>
<reference evidence="2 3" key="1">
    <citation type="submission" date="2024-08" db="EMBL/GenBank/DDBJ databases">
        <authorList>
            <person name="Lu H."/>
        </authorList>
    </citation>
    <scope>NUCLEOTIDE SEQUENCE [LARGE SCALE GENOMIC DNA]</scope>
    <source>
        <strain evidence="2 3">DXS20W</strain>
    </source>
</reference>
<evidence type="ECO:0000313" key="3">
    <source>
        <dbReference type="Proteomes" id="UP001606302"/>
    </source>
</evidence>
<name>A0ABW7GFQ7_9BURK</name>
<keyword evidence="3" id="KW-1185">Reference proteome</keyword>
<protein>
    <submittedName>
        <fullName evidence="2">Uncharacterized protein</fullName>
    </submittedName>
</protein>
<sequence>MMQSRTGDALDAMRRRICPSLAVGLLLAAAAAAQPVTSGASMPSGKLWHHDKNLVSREGSAISDIGTGAYRALGAHRFPVPTRDGSRYLEERYDASEDTTEIWIRRSSDGGVMDRFVVDGAITDVEFSPVNANLIRMNWGENALSYSTYAVYDLAARRVIWADDDRSRTQYTAWLPDGRLLGLSSGGLLTAITTTGTRQTTVLGNLPLRPNQRPLDLVVSPRGQPLLVDIADVDDQGRVLRHDYWLSSLDGRDPQQITAADGRASHPIFSPDGQFIAFRIGYGTSDLVSACELRYVPISARNVSRTSRAAREFRGLKDAAGKVYPHGLGCELLAWLP</sequence>
<comment type="caution">
    <text evidence="2">The sequence shown here is derived from an EMBL/GenBank/DDBJ whole genome shotgun (WGS) entry which is preliminary data.</text>
</comment>
<dbReference type="InterPro" id="IPR011042">
    <property type="entry name" value="6-blade_b-propeller_TolB-like"/>
</dbReference>
<dbReference type="Proteomes" id="UP001606302">
    <property type="component" value="Unassembled WGS sequence"/>
</dbReference>
<keyword evidence="1" id="KW-0732">Signal</keyword>
<proteinExistence type="predicted"/>
<evidence type="ECO:0000256" key="1">
    <source>
        <dbReference type="SAM" id="SignalP"/>
    </source>
</evidence>
<organism evidence="2 3">
    <name type="scientific">Pelomonas lactea</name>
    <dbReference type="NCBI Taxonomy" id="3299030"/>
    <lineage>
        <taxon>Bacteria</taxon>
        <taxon>Pseudomonadati</taxon>
        <taxon>Pseudomonadota</taxon>
        <taxon>Betaproteobacteria</taxon>
        <taxon>Burkholderiales</taxon>
        <taxon>Sphaerotilaceae</taxon>
        <taxon>Roseateles</taxon>
    </lineage>
</organism>